<dbReference type="EMBL" id="JAZHRV010000001">
    <property type="protein sequence ID" value="MEH2556520.1"/>
    <property type="molecule type" value="Genomic_DNA"/>
</dbReference>
<gene>
    <name evidence="1" type="ORF">V1286_004049</name>
</gene>
<name>A0ABU8BDF8_9BRAD</name>
<comment type="caution">
    <text evidence="1">The sequence shown here is derived from an EMBL/GenBank/DDBJ whole genome shotgun (WGS) entry which is preliminary data.</text>
</comment>
<proteinExistence type="predicted"/>
<reference evidence="1 2" key="1">
    <citation type="submission" date="2024-02" db="EMBL/GenBank/DDBJ databases">
        <title>Adaptive strategies in a cosmopolitan and abundant soil bacterium.</title>
        <authorList>
            <person name="Carini P."/>
        </authorList>
    </citation>
    <scope>NUCLEOTIDE SEQUENCE [LARGE SCALE GENOMIC DNA]</scope>
    <source>
        <strain evidence="1 2">AZCC 1608</strain>
    </source>
</reference>
<protein>
    <submittedName>
        <fullName evidence="1">Uncharacterized protein</fullName>
    </submittedName>
</protein>
<dbReference type="RefSeq" id="WP_334481913.1">
    <property type="nucleotide sequence ID" value="NZ_JAZHRV010000001.1"/>
</dbReference>
<sequence>MQRADRQAREQATIQHLPACSVGMIGDDGATPRLRNVIQRRRAVRDTTTPTE</sequence>
<organism evidence="1 2">
    <name type="scientific">Bradyrhizobium algeriense</name>
    <dbReference type="NCBI Taxonomy" id="634784"/>
    <lineage>
        <taxon>Bacteria</taxon>
        <taxon>Pseudomonadati</taxon>
        <taxon>Pseudomonadota</taxon>
        <taxon>Alphaproteobacteria</taxon>
        <taxon>Hyphomicrobiales</taxon>
        <taxon>Nitrobacteraceae</taxon>
        <taxon>Bradyrhizobium</taxon>
    </lineage>
</organism>
<accession>A0ABU8BDF8</accession>
<evidence type="ECO:0000313" key="1">
    <source>
        <dbReference type="EMBL" id="MEH2556520.1"/>
    </source>
</evidence>
<evidence type="ECO:0000313" key="2">
    <source>
        <dbReference type="Proteomes" id="UP001364224"/>
    </source>
</evidence>
<keyword evidence="2" id="KW-1185">Reference proteome</keyword>
<dbReference type="Proteomes" id="UP001364224">
    <property type="component" value="Unassembled WGS sequence"/>
</dbReference>